<dbReference type="InterPro" id="IPR029058">
    <property type="entry name" value="AB_hydrolase_fold"/>
</dbReference>
<evidence type="ECO:0000313" key="3">
    <source>
        <dbReference type="EMBL" id="RDB37215.1"/>
    </source>
</evidence>
<keyword evidence="4" id="KW-1185">Reference proteome</keyword>
<dbReference type="Gene3D" id="3.40.50.1820">
    <property type="entry name" value="alpha/beta hydrolase"/>
    <property type="match status" value="1"/>
</dbReference>
<dbReference type="Pfam" id="PF00561">
    <property type="entry name" value="Abhydrolase_1"/>
    <property type="match status" value="1"/>
</dbReference>
<reference evidence="3" key="1">
    <citation type="submission" date="2018-04" db="EMBL/GenBank/DDBJ databases">
        <title>Draft genome sequence of the Candidatus Spirobacillus cienkowskii, a pathogen of freshwater Daphnia species, reconstructed from hemolymph metagenomic reads.</title>
        <authorList>
            <person name="Bresciani L."/>
            <person name="Lemos L.N."/>
            <person name="Wale N."/>
            <person name="Lin J.Y."/>
            <person name="Fernandes G.R."/>
            <person name="Duffy M.A."/>
            <person name="Rodrigues J.M."/>
        </authorList>
    </citation>
    <scope>NUCLEOTIDE SEQUENCE [LARGE SCALE GENOMIC DNA]</scope>
    <source>
        <strain evidence="3">Binning01</strain>
    </source>
</reference>
<comment type="caution">
    <text evidence="3">The sequence shown here is derived from an EMBL/GenBank/DDBJ whole genome shotgun (WGS) entry which is preliminary data.</text>
</comment>
<sequence>MTNLHFLHGFLGLASDWHCFAKDFKEHDCKFHNIYDYLGKHENNQKKRCFYSWANNFNATVLHKNDTNQKNILIGYSLGGRLALHALIESKKWDAAIIISANPGLLNNSDKQARILNDKLWSHRFLTEKWEFVLHLWNSQDIFLNSKINFNRAENNFNKIEIANILNKFSLGKQENLREKIKNLDIPILWLAGENDIKFIKILYEMKDINKKIEAKTILDSGHRSPWENQAEFVKISLNFINKI</sequence>
<protein>
    <recommendedName>
        <fullName evidence="2">AB hydrolase-1 domain-containing protein</fullName>
    </recommendedName>
</protein>
<evidence type="ECO:0000313" key="4">
    <source>
        <dbReference type="Proteomes" id="UP000253934"/>
    </source>
</evidence>
<dbReference type="InterPro" id="IPR000073">
    <property type="entry name" value="AB_hydrolase_1"/>
</dbReference>
<gene>
    <name evidence="3" type="ORF">DCC88_00865</name>
</gene>
<dbReference type="PANTHER" id="PTHR42916:SF1">
    <property type="entry name" value="PROTEIN PHYLLO, CHLOROPLASTIC"/>
    <property type="match status" value="1"/>
</dbReference>
<dbReference type="PANTHER" id="PTHR42916">
    <property type="entry name" value="2-SUCCINYL-5-ENOLPYRUVYL-6-HYDROXY-3-CYCLOHEXENE-1-CARBOXYLATE SYNTHASE"/>
    <property type="match status" value="1"/>
</dbReference>
<accession>A0A369KWX6</accession>
<dbReference type="Proteomes" id="UP000253934">
    <property type="component" value="Unassembled WGS sequence"/>
</dbReference>
<keyword evidence="1" id="KW-0456">Lyase</keyword>
<feature type="domain" description="AB hydrolase-1" evidence="2">
    <location>
        <begin position="6"/>
        <end position="229"/>
    </location>
</feature>
<dbReference type="SUPFAM" id="SSF53474">
    <property type="entry name" value="alpha/beta-Hydrolases"/>
    <property type="match status" value="1"/>
</dbReference>
<evidence type="ECO:0000259" key="2">
    <source>
        <dbReference type="Pfam" id="PF00561"/>
    </source>
</evidence>
<dbReference type="GO" id="GO:0016829">
    <property type="term" value="F:lyase activity"/>
    <property type="evidence" value="ECO:0007669"/>
    <property type="project" value="UniProtKB-KW"/>
</dbReference>
<dbReference type="AlphaFoldDB" id="A0A369KWX6"/>
<name>A0A369KWX6_9BACT</name>
<proteinExistence type="predicted"/>
<evidence type="ECO:0000256" key="1">
    <source>
        <dbReference type="ARBA" id="ARBA00023239"/>
    </source>
</evidence>
<organism evidence="3 4">
    <name type="scientific">Spirobacillus cienkowskii</name>
    <dbReference type="NCBI Taxonomy" id="495820"/>
    <lineage>
        <taxon>Bacteria</taxon>
        <taxon>Pseudomonadati</taxon>
        <taxon>Bdellovibrionota</taxon>
        <taxon>Oligoflexia</taxon>
        <taxon>Silvanigrellales</taxon>
        <taxon>Spirobacillus</taxon>
    </lineage>
</organism>
<dbReference type="EMBL" id="QOVW01000004">
    <property type="protein sequence ID" value="RDB37215.1"/>
    <property type="molecule type" value="Genomic_DNA"/>
</dbReference>